<dbReference type="Gene3D" id="2.30.30.140">
    <property type="match status" value="1"/>
</dbReference>
<name>I3CHR4_9GAMM</name>
<dbReference type="GO" id="GO:0051604">
    <property type="term" value="P:protein maturation"/>
    <property type="evidence" value="ECO:0007669"/>
    <property type="project" value="TreeGrafter"/>
</dbReference>
<sequence>MCLGIPMQVVEINGFNARCQAKGVERDINLFMLQHDMPVAGEYVMVHVGYALQKMTEQDAQTTWELLDEIANAQANEPF</sequence>
<gene>
    <name evidence="2" type="ORF">BegalDRAFT_2303</name>
</gene>
<proteinExistence type="inferred from homology"/>
<dbReference type="PRINTS" id="PR00445">
    <property type="entry name" value="HUPFHYPC"/>
</dbReference>
<dbReference type="GO" id="GO:1902670">
    <property type="term" value="F:carbon dioxide binding"/>
    <property type="evidence" value="ECO:0007669"/>
    <property type="project" value="TreeGrafter"/>
</dbReference>
<dbReference type="Proteomes" id="UP000005744">
    <property type="component" value="Unassembled WGS sequence"/>
</dbReference>
<dbReference type="OrthoDB" id="9806017at2"/>
<dbReference type="GO" id="GO:0005506">
    <property type="term" value="F:iron ion binding"/>
    <property type="evidence" value="ECO:0007669"/>
    <property type="project" value="TreeGrafter"/>
</dbReference>
<comment type="similarity">
    <text evidence="1">Belongs to the HupF/HypC family.</text>
</comment>
<dbReference type="STRING" id="395493.BegalDRAFT_2303"/>
<evidence type="ECO:0000313" key="3">
    <source>
        <dbReference type="Proteomes" id="UP000005744"/>
    </source>
</evidence>
<protein>
    <submittedName>
        <fullName evidence="2">Hydrogenase assembly chaperone HypC/HupF</fullName>
    </submittedName>
</protein>
<dbReference type="PROSITE" id="PS01097">
    <property type="entry name" value="HUPF_HYPC"/>
    <property type="match status" value="1"/>
</dbReference>
<dbReference type="AlphaFoldDB" id="I3CHR4"/>
<dbReference type="Pfam" id="PF01455">
    <property type="entry name" value="HupF_HypC"/>
    <property type="match status" value="1"/>
</dbReference>
<accession>I3CHR4</accession>
<dbReference type="HOGENOM" id="CLU_159381_2_0_6"/>
<evidence type="ECO:0000256" key="1">
    <source>
        <dbReference type="ARBA" id="ARBA00006018"/>
    </source>
</evidence>
<organism evidence="2 3">
    <name type="scientific">Beggiatoa alba B18LD</name>
    <dbReference type="NCBI Taxonomy" id="395493"/>
    <lineage>
        <taxon>Bacteria</taxon>
        <taxon>Pseudomonadati</taxon>
        <taxon>Pseudomonadota</taxon>
        <taxon>Gammaproteobacteria</taxon>
        <taxon>Thiotrichales</taxon>
        <taxon>Thiotrichaceae</taxon>
        <taxon>Beggiatoa</taxon>
    </lineage>
</organism>
<dbReference type="PANTHER" id="PTHR35177">
    <property type="entry name" value="HYDROGENASE MATURATION FACTOR HYBG"/>
    <property type="match status" value="1"/>
</dbReference>
<reference evidence="2 3" key="1">
    <citation type="submission" date="2011-11" db="EMBL/GenBank/DDBJ databases">
        <title>Improved High-Quality Draft sequence of Beggiatoa alba B18lD.</title>
        <authorList>
            <consortium name="US DOE Joint Genome Institute"/>
            <person name="Lucas S."/>
            <person name="Han J."/>
            <person name="Lapidus A."/>
            <person name="Cheng J.-F."/>
            <person name="Goodwin L."/>
            <person name="Pitluck S."/>
            <person name="Peters L."/>
            <person name="Mikhailova N."/>
            <person name="Held B."/>
            <person name="Detter J.C."/>
            <person name="Han C."/>
            <person name="Tapia R."/>
            <person name="Land M."/>
            <person name="Hauser L."/>
            <person name="Kyrpides N."/>
            <person name="Ivanova N."/>
            <person name="Pagani I."/>
            <person name="Samuel K."/>
            <person name="Teske A."/>
            <person name="Mueller J."/>
            <person name="Woyke T."/>
        </authorList>
    </citation>
    <scope>NUCLEOTIDE SEQUENCE [LARGE SCALE GENOMIC DNA]</scope>
    <source>
        <strain evidence="2 3">B18LD</strain>
    </source>
</reference>
<dbReference type="InterPro" id="IPR001109">
    <property type="entry name" value="Hydrogenase_HupF/HypC"/>
</dbReference>
<dbReference type="PANTHER" id="PTHR35177:SF2">
    <property type="entry name" value="HYDROGENASE MATURATION FACTOR HYBG"/>
    <property type="match status" value="1"/>
</dbReference>
<dbReference type="EMBL" id="JH600070">
    <property type="protein sequence ID" value="EIJ43157.1"/>
    <property type="molecule type" value="Genomic_DNA"/>
</dbReference>
<keyword evidence="3" id="KW-1185">Reference proteome</keyword>
<evidence type="ECO:0000313" key="2">
    <source>
        <dbReference type="EMBL" id="EIJ43157.1"/>
    </source>
</evidence>
<dbReference type="InterPro" id="IPR019812">
    <property type="entry name" value="Hydgase_assmbl_chp_CS"/>
</dbReference>
<dbReference type="RefSeq" id="WP_002690111.1">
    <property type="nucleotide sequence ID" value="NZ_JH600070.1"/>
</dbReference>
<dbReference type="eggNOG" id="COG0298">
    <property type="taxonomic scope" value="Bacteria"/>
</dbReference>
<dbReference type="SUPFAM" id="SSF159127">
    <property type="entry name" value="HupF/HypC-like"/>
    <property type="match status" value="1"/>
</dbReference>
<dbReference type="NCBIfam" id="TIGR00074">
    <property type="entry name" value="hypC_hupF"/>
    <property type="match status" value="1"/>
</dbReference>